<protein>
    <submittedName>
        <fullName evidence="2">Uncharacterized protein</fullName>
    </submittedName>
</protein>
<keyword evidence="3" id="KW-1185">Reference proteome</keyword>
<accession>A0A319D5G6</accession>
<dbReference type="STRING" id="1448320.A0A319D5G6"/>
<keyword evidence="1" id="KW-0472">Membrane</keyword>
<feature type="non-terminal residue" evidence="2">
    <location>
        <position position="266"/>
    </location>
</feature>
<dbReference type="Proteomes" id="UP000247810">
    <property type="component" value="Unassembled WGS sequence"/>
</dbReference>
<keyword evidence="1" id="KW-0812">Transmembrane</keyword>
<feature type="transmembrane region" description="Helical" evidence="1">
    <location>
        <begin position="207"/>
        <end position="226"/>
    </location>
</feature>
<dbReference type="VEuPathDB" id="FungiDB:BO71DRAFT_298240"/>
<gene>
    <name evidence="2" type="ORF">BO71DRAFT_298240</name>
</gene>
<sequence>VVSIADLSTVSQRTIMTGTAALLDCLNLCPGLHRQQHASDPNKGEYPAAVAMDSGYVFRIENPATVHYLQKISKTAHLTVVEVTNIANRMSGMDEVWEMLFATANANAISIMAYMIAASLIIAVIVLLILMRDWWGLFVILMLILARTLNVILIRRRSHLGWSGASEYGKSDLLVLLNQDRSVRIQGNIDDVKAVTSGRWLQDMKSFESSVAAVATVLVYLNAALASNATEFGKVLLILLLVVSAGLLAVANQWTKKLQMHGNILE</sequence>
<dbReference type="AlphaFoldDB" id="A0A319D5G6"/>
<evidence type="ECO:0000313" key="3">
    <source>
        <dbReference type="Proteomes" id="UP000247810"/>
    </source>
</evidence>
<dbReference type="OrthoDB" id="2956246at2759"/>
<proteinExistence type="predicted"/>
<reference evidence="2 3" key="1">
    <citation type="submission" date="2018-02" db="EMBL/GenBank/DDBJ databases">
        <title>The genomes of Aspergillus section Nigri reveals drivers in fungal speciation.</title>
        <authorList>
            <consortium name="DOE Joint Genome Institute"/>
            <person name="Vesth T.C."/>
            <person name="Nybo J."/>
            <person name="Theobald S."/>
            <person name="Brandl J."/>
            <person name="Frisvad J.C."/>
            <person name="Nielsen K.F."/>
            <person name="Lyhne E.K."/>
            <person name="Kogle M.E."/>
            <person name="Kuo A."/>
            <person name="Riley R."/>
            <person name="Clum A."/>
            <person name="Nolan M."/>
            <person name="Lipzen A."/>
            <person name="Salamov A."/>
            <person name="Henrissat B."/>
            <person name="Wiebenga A."/>
            <person name="De vries R.P."/>
            <person name="Grigoriev I.V."/>
            <person name="Mortensen U.H."/>
            <person name="Andersen M.R."/>
            <person name="Baker S.E."/>
        </authorList>
    </citation>
    <scope>NUCLEOTIDE SEQUENCE [LARGE SCALE GENOMIC DNA]</scope>
    <source>
        <strain evidence="2 3">CBS 707.79</strain>
    </source>
</reference>
<feature type="transmembrane region" description="Helical" evidence="1">
    <location>
        <begin position="232"/>
        <end position="251"/>
    </location>
</feature>
<feature type="transmembrane region" description="Helical" evidence="1">
    <location>
        <begin position="108"/>
        <end position="129"/>
    </location>
</feature>
<evidence type="ECO:0000313" key="2">
    <source>
        <dbReference type="EMBL" id="PYH92580.1"/>
    </source>
</evidence>
<name>A0A319D5G6_9EURO</name>
<feature type="transmembrane region" description="Helical" evidence="1">
    <location>
        <begin position="135"/>
        <end position="154"/>
    </location>
</feature>
<evidence type="ECO:0000256" key="1">
    <source>
        <dbReference type="SAM" id="Phobius"/>
    </source>
</evidence>
<organism evidence="2 3">
    <name type="scientific">Aspergillus ellipticus CBS 707.79</name>
    <dbReference type="NCBI Taxonomy" id="1448320"/>
    <lineage>
        <taxon>Eukaryota</taxon>
        <taxon>Fungi</taxon>
        <taxon>Dikarya</taxon>
        <taxon>Ascomycota</taxon>
        <taxon>Pezizomycotina</taxon>
        <taxon>Eurotiomycetes</taxon>
        <taxon>Eurotiomycetidae</taxon>
        <taxon>Eurotiales</taxon>
        <taxon>Aspergillaceae</taxon>
        <taxon>Aspergillus</taxon>
        <taxon>Aspergillus subgen. Circumdati</taxon>
    </lineage>
</organism>
<feature type="non-terminal residue" evidence="2">
    <location>
        <position position="1"/>
    </location>
</feature>
<keyword evidence="1" id="KW-1133">Transmembrane helix</keyword>
<dbReference type="EMBL" id="KZ825913">
    <property type="protein sequence ID" value="PYH92580.1"/>
    <property type="molecule type" value="Genomic_DNA"/>
</dbReference>